<dbReference type="InterPro" id="IPR043702">
    <property type="entry name" value="Lipid_II_synth_GatD"/>
</dbReference>
<dbReference type="OrthoDB" id="9782045at2"/>
<comment type="function">
    <text evidence="2">The lipid II isoglutaminyl synthase complex catalyzes the formation of alpha-D-isoglutamine in the cell wall lipid II stem peptide. The GatD subunit catalyzes the hydrolysis of glutamine to glutamate and ammonia. The resulting ammonia molecule is channeled to the active site of MurT.</text>
</comment>
<dbReference type="GO" id="GO:0008360">
    <property type="term" value="P:regulation of cell shape"/>
    <property type="evidence" value="ECO:0007669"/>
    <property type="project" value="UniProtKB-KW"/>
</dbReference>
<comment type="catalytic activity">
    <reaction evidence="2">
        <text>beta-D-GlcNAc-(1-&gt;4)-Mur2Ac(oyl-L-Ala-gamma-D-Glu-L-Lys-D-Ala-D-Ala)-di-trans,octa-cis-undecaprenyl diphosphate + L-glutamine + ATP + H2O = beta-D-GlcNAc-(1-&gt;4)-Mur2Ac(oyl-L-Ala-D-isoglutaminyl-L-Lys-D-Ala-D-Ala)-di-trans,octa-cis-undecaprenyl diphosphate + L-glutamate + ADP + phosphate + H(+)</text>
        <dbReference type="Rhea" id="RHEA:57928"/>
        <dbReference type="ChEBI" id="CHEBI:15377"/>
        <dbReference type="ChEBI" id="CHEBI:15378"/>
        <dbReference type="ChEBI" id="CHEBI:29985"/>
        <dbReference type="ChEBI" id="CHEBI:30616"/>
        <dbReference type="ChEBI" id="CHEBI:43474"/>
        <dbReference type="ChEBI" id="CHEBI:58359"/>
        <dbReference type="ChEBI" id="CHEBI:60033"/>
        <dbReference type="ChEBI" id="CHEBI:62233"/>
        <dbReference type="ChEBI" id="CHEBI:456216"/>
        <dbReference type="EC" id="6.3.5.13"/>
    </reaction>
</comment>
<dbReference type="InterPro" id="IPR029062">
    <property type="entry name" value="Class_I_gatase-like"/>
</dbReference>
<proteinExistence type="inferred from homology"/>
<sequence length="240" mass="24578">MGDSAVRIGLVLPDVLGTYSDSGNATVLCRRLVWREIPAAVTEIHYGEPVPSSLDLYLLGGGEDEAQSLAADHLRSHPGIQRAAARGAVVFGVCAGLQLLSTGFLTSGGVRHEGLGLLDAETSPGKRRAVGEVLVQAASGLGVEPLTGFENHLGLTALGEGSRPLGRVLAGTGNGDGTDGAVTGRVLATYLHGPVLARNPALADLLLGWVLGAPPAALPLDEVSTLRAERLRAVKGGHRA</sequence>
<protein>
    <recommendedName>
        <fullName evidence="2">Lipid II isoglutaminyl synthase (glutamine-hydrolyzing) subunit GatD</fullName>
        <ecNumber evidence="2">6.3.5.13</ecNumber>
    </recommendedName>
    <alternativeName>
        <fullName evidence="2">Lipid II isoglutaminyl synthase glutaminase subunit</fullName>
        <ecNumber evidence="2">3.5.1.2</ecNumber>
    </alternativeName>
</protein>
<comment type="pathway">
    <text evidence="2">Cell wall biogenesis; peptidoglycan biosynthesis.</text>
</comment>
<keyword evidence="5" id="KW-1185">Reference proteome</keyword>
<comment type="catalytic activity">
    <reaction evidence="2">
        <text>L-glutamine + H2O = L-glutamate + NH4(+)</text>
        <dbReference type="Rhea" id="RHEA:15889"/>
        <dbReference type="ChEBI" id="CHEBI:15377"/>
        <dbReference type="ChEBI" id="CHEBI:28938"/>
        <dbReference type="ChEBI" id="CHEBI:29985"/>
        <dbReference type="ChEBI" id="CHEBI:58359"/>
        <dbReference type="EC" id="3.5.1.2"/>
    </reaction>
</comment>
<keyword evidence="4" id="KW-0808">Transferase</keyword>
<evidence type="ECO:0000313" key="5">
    <source>
        <dbReference type="Proteomes" id="UP000305546"/>
    </source>
</evidence>
<dbReference type="Proteomes" id="UP000305546">
    <property type="component" value="Unassembled WGS sequence"/>
</dbReference>
<comment type="subunit">
    <text evidence="2">Forms a heterodimer with MurT.</text>
</comment>
<dbReference type="Gene3D" id="3.40.50.880">
    <property type="match status" value="1"/>
</dbReference>
<evidence type="ECO:0000256" key="1">
    <source>
        <dbReference type="ARBA" id="ARBA00022962"/>
    </source>
</evidence>
<dbReference type="GO" id="GO:0140282">
    <property type="term" value="F:carbon-nitrogen ligase activity on lipid II"/>
    <property type="evidence" value="ECO:0007669"/>
    <property type="project" value="UniProtKB-UniRule"/>
</dbReference>
<dbReference type="HAMAP" id="MF_02213">
    <property type="entry name" value="Lipid_II_synth_GatD"/>
    <property type="match status" value="1"/>
</dbReference>
<dbReference type="InterPro" id="IPR033949">
    <property type="entry name" value="CobQ_GATase1"/>
</dbReference>
<dbReference type="GO" id="GO:0071555">
    <property type="term" value="P:cell wall organization"/>
    <property type="evidence" value="ECO:0007669"/>
    <property type="project" value="UniProtKB-KW"/>
</dbReference>
<dbReference type="EMBL" id="VDFW01000007">
    <property type="protein sequence ID" value="TNC26887.1"/>
    <property type="molecule type" value="Genomic_DNA"/>
</dbReference>
<dbReference type="Pfam" id="PF07685">
    <property type="entry name" value="GATase_3"/>
    <property type="match status" value="1"/>
</dbReference>
<keyword evidence="1 2" id="KW-0315">Glutamine amidotransferase</keyword>
<dbReference type="CDD" id="cd01750">
    <property type="entry name" value="GATase1_CobQ"/>
    <property type="match status" value="1"/>
</dbReference>
<dbReference type="GO" id="GO:0009252">
    <property type="term" value="P:peptidoglycan biosynthetic process"/>
    <property type="evidence" value="ECO:0007669"/>
    <property type="project" value="UniProtKB-UniRule"/>
</dbReference>
<keyword evidence="2" id="KW-0133">Cell shape</keyword>
<keyword evidence="2" id="KW-0573">Peptidoglycan synthesis</keyword>
<keyword evidence="2" id="KW-0436">Ligase</keyword>
<comment type="similarity">
    <text evidence="2">Belongs to the CobB/CobQ family. GatD subfamily.</text>
</comment>
<dbReference type="SUPFAM" id="SSF52317">
    <property type="entry name" value="Class I glutamine amidotransferase-like"/>
    <property type="match status" value="1"/>
</dbReference>
<dbReference type="EC" id="6.3.5.13" evidence="2"/>
<dbReference type="RefSeq" id="WP_139096495.1">
    <property type="nucleotide sequence ID" value="NZ_VDFW01000007.1"/>
</dbReference>
<comment type="caution">
    <text evidence="4">The sequence shown here is derived from an EMBL/GenBank/DDBJ whole genome shotgun (WGS) entry which is preliminary data.</text>
</comment>
<dbReference type="AlphaFoldDB" id="A0A5C4M1V1"/>
<evidence type="ECO:0000259" key="3">
    <source>
        <dbReference type="Pfam" id="PF07685"/>
    </source>
</evidence>
<dbReference type="GO" id="GO:0009236">
    <property type="term" value="P:cobalamin biosynthetic process"/>
    <property type="evidence" value="ECO:0007669"/>
    <property type="project" value="InterPro"/>
</dbReference>
<evidence type="ECO:0000256" key="2">
    <source>
        <dbReference type="HAMAP-Rule" id="MF_02213"/>
    </source>
</evidence>
<organism evidence="4 5">
    <name type="scientific">Amycolatopsis alkalitolerans</name>
    <dbReference type="NCBI Taxonomy" id="2547244"/>
    <lineage>
        <taxon>Bacteria</taxon>
        <taxon>Bacillati</taxon>
        <taxon>Actinomycetota</taxon>
        <taxon>Actinomycetes</taxon>
        <taxon>Pseudonocardiales</taxon>
        <taxon>Pseudonocardiaceae</taxon>
        <taxon>Amycolatopsis</taxon>
    </lineage>
</organism>
<gene>
    <name evidence="2" type="primary">gatD</name>
    <name evidence="4" type="ORF">FG385_10630</name>
</gene>
<feature type="domain" description="CobB/CobQ-like glutamine amidotransferase" evidence="3">
    <location>
        <begin position="8"/>
        <end position="199"/>
    </location>
</feature>
<dbReference type="PANTHER" id="PTHR21343:SF9">
    <property type="entry name" value="LIPID II ISOGLUTAMINYL SYNTHASE (GLUTAMINE-HYDROLYZING) SUBUNIT GATD"/>
    <property type="match status" value="1"/>
</dbReference>
<dbReference type="InterPro" id="IPR011698">
    <property type="entry name" value="GATase_3"/>
</dbReference>
<feature type="active site" evidence="2">
    <location>
        <position position="192"/>
    </location>
</feature>
<accession>A0A5C4M1V1</accession>
<dbReference type="PROSITE" id="PS51274">
    <property type="entry name" value="GATASE_COBBQ"/>
    <property type="match status" value="1"/>
</dbReference>
<dbReference type="UniPathway" id="UPA00219"/>
<keyword evidence="2" id="KW-0378">Hydrolase</keyword>
<dbReference type="PANTHER" id="PTHR21343">
    <property type="entry name" value="DETHIOBIOTIN SYNTHETASE"/>
    <property type="match status" value="1"/>
</dbReference>
<dbReference type="GO" id="GO:0004359">
    <property type="term" value="F:glutaminase activity"/>
    <property type="evidence" value="ECO:0007669"/>
    <property type="project" value="UniProtKB-UniRule"/>
</dbReference>
<dbReference type="EC" id="3.5.1.2" evidence="2"/>
<keyword evidence="2" id="KW-0961">Cell wall biogenesis/degradation</keyword>
<feature type="active site" description="Nucleophile" evidence="2">
    <location>
        <position position="94"/>
    </location>
</feature>
<name>A0A5C4M1V1_9PSEU</name>
<evidence type="ECO:0000313" key="4">
    <source>
        <dbReference type="EMBL" id="TNC26887.1"/>
    </source>
</evidence>
<feature type="binding site" evidence="2">
    <location>
        <position position="128"/>
    </location>
    <ligand>
        <name>substrate</name>
    </ligand>
</feature>
<dbReference type="GO" id="GO:0016740">
    <property type="term" value="F:transferase activity"/>
    <property type="evidence" value="ECO:0007669"/>
    <property type="project" value="UniProtKB-KW"/>
</dbReference>
<reference evidence="4 5" key="1">
    <citation type="submission" date="2019-06" db="EMBL/GenBank/DDBJ databases">
        <title>Amycolatopsis alkalitolerans sp. nov., isolated from Gastrodia elata Blume.</title>
        <authorList>
            <person name="Narsing Rao M.P."/>
            <person name="Li W.J."/>
        </authorList>
    </citation>
    <scope>NUCLEOTIDE SEQUENCE [LARGE SCALE GENOMIC DNA]</scope>
    <source>
        <strain evidence="4 5">SYSUP0005</strain>
    </source>
</reference>